<gene>
    <name evidence="3" type="ORF">SAMN05444169_4166</name>
</gene>
<evidence type="ECO:0000256" key="1">
    <source>
        <dbReference type="ARBA" id="ARBA00006484"/>
    </source>
</evidence>
<dbReference type="CDD" id="cd05233">
    <property type="entry name" value="SDR_c"/>
    <property type="match status" value="1"/>
</dbReference>
<dbReference type="RefSeq" id="WP_079567550.1">
    <property type="nucleotide sequence ID" value="NZ_LT670818.1"/>
</dbReference>
<dbReference type="Gene3D" id="3.40.50.720">
    <property type="entry name" value="NAD(P)-binding Rossmann-like Domain"/>
    <property type="match status" value="1"/>
</dbReference>
<comment type="similarity">
    <text evidence="1">Belongs to the short-chain dehydrogenases/reductases (SDR) family.</text>
</comment>
<dbReference type="SUPFAM" id="SSF51735">
    <property type="entry name" value="NAD(P)-binding Rossmann-fold domains"/>
    <property type="match status" value="1"/>
</dbReference>
<dbReference type="InterPro" id="IPR020904">
    <property type="entry name" value="Sc_DH/Rdtase_CS"/>
</dbReference>
<dbReference type="EMBL" id="LT670818">
    <property type="protein sequence ID" value="SHG79399.1"/>
    <property type="molecule type" value="Genomic_DNA"/>
</dbReference>
<evidence type="ECO:0000313" key="3">
    <source>
        <dbReference type="EMBL" id="SHG79399.1"/>
    </source>
</evidence>
<dbReference type="PROSITE" id="PS00061">
    <property type="entry name" value="ADH_SHORT"/>
    <property type="match status" value="1"/>
</dbReference>
<dbReference type="InterPro" id="IPR002347">
    <property type="entry name" value="SDR_fam"/>
</dbReference>
<dbReference type="PANTHER" id="PTHR43639:SF1">
    <property type="entry name" value="SHORT-CHAIN DEHYDROGENASE_REDUCTASE FAMILY PROTEIN"/>
    <property type="match status" value="1"/>
</dbReference>
<keyword evidence="2" id="KW-0560">Oxidoreductase</keyword>
<dbReference type="Proteomes" id="UP000190675">
    <property type="component" value="Chromosome I"/>
</dbReference>
<reference evidence="3 4" key="1">
    <citation type="submission" date="2016-11" db="EMBL/GenBank/DDBJ databases">
        <authorList>
            <person name="Jaros S."/>
            <person name="Januszkiewicz K."/>
            <person name="Wedrychowicz H."/>
        </authorList>
    </citation>
    <scope>NUCLEOTIDE SEQUENCE [LARGE SCALE GENOMIC DNA]</scope>
    <source>
        <strain evidence="3 4">GAS242</strain>
    </source>
</reference>
<name>A0A1M5MR88_9BRAD</name>
<evidence type="ECO:0000256" key="2">
    <source>
        <dbReference type="ARBA" id="ARBA00023002"/>
    </source>
</evidence>
<dbReference type="OrthoDB" id="9789398at2"/>
<dbReference type="Pfam" id="PF13561">
    <property type="entry name" value="adh_short_C2"/>
    <property type="match status" value="1"/>
</dbReference>
<dbReference type="PRINTS" id="PR00080">
    <property type="entry name" value="SDRFAMILY"/>
</dbReference>
<dbReference type="FunFam" id="3.40.50.720:FF:000084">
    <property type="entry name" value="Short-chain dehydrogenase reductase"/>
    <property type="match status" value="1"/>
</dbReference>
<sequence length="252" mass="27363">MQGAIYPSLKDRTVLVTGGGSGIGEAIVRQFVGQGSRVGFLDIDLKASKQLLASQPAHASVHFEHADLRDIGALRRAIAGVREAFGPITILVNNAARDDRHAIEDVTPEYWDERIAINLKHQFFSAQAVAPDMIQAGGGSIVNMGSVSWVIGQGNMPCYTTAKSAVQGLTRALARDLGPNNVRVNSILPGWIMTQRQHDLWLTPEGEAELMQRQCLKRKLMPDEIARVVLFFAADDSGACTNQNYIVDGGWA</sequence>
<protein>
    <submittedName>
        <fullName evidence="3">NAD(P)-dependent dehydrogenase, short-chain alcohol dehydrogenase family</fullName>
    </submittedName>
</protein>
<organism evidence="3 4">
    <name type="scientific">Bradyrhizobium erythrophlei</name>
    <dbReference type="NCBI Taxonomy" id="1437360"/>
    <lineage>
        <taxon>Bacteria</taxon>
        <taxon>Pseudomonadati</taxon>
        <taxon>Pseudomonadota</taxon>
        <taxon>Alphaproteobacteria</taxon>
        <taxon>Hyphomicrobiales</taxon>
        <taxon>Nitrobacteraceae</taxon>
        <taxon>Bradyrhizobium</taxon>
    </lineage>
</organism>
<dbReference type="GO" id="GO:0016491">
    <property type="term" value="F:oxidoreductase activity"/>
    <property type="evidence" value="ECO:0007669"/>
    <property type="project" value="UniProtKB-KW"/>
</dbReference>
<proteinExistence type="inferred from homology"/>
<dbReference type="PANTHER" id="PTHR43639">
    <property type="entry name" value="OXIDOREDUCTASE, SHORT-CHAIN DEHYDROGENASE/REDUCTASE FAMILY (AFU_ORTHOLOGUE AFUA_5G02870)"/>
    <property type="match status" value="1"/>
</dbReference>
<accession>A0A1M5MR88</accession>
<dbReference type="InterPro" id="IPR036291">
    <property type="entry name" value="NAD(P)-bd_dom_sf"/>
</dbReference>
<evidence type="ECO:0000313" key="4">
    <source>
        <dbReference type="Proteomes" id="UP000190675"/>
    </source>
</evidence>
<dbReference type="PRINTS" id="PR00081">
    <property type="entry name" value="GDHRDH"/>
</dbReference>
<dbReference type="AlphaFoldDB" id="A0A1M5MR88"/>